<dbReference type="Gene3D" id="3.30.1360.30">
    <property type="entry name" value="GAD-like domain"/>
    <property type="match status" value="1"/>
</dbReference>
<feature type="binding site" evidence="7">
    <location>
        <begin position="225"/>
        <end position="227"/>
    </location>
    <ligand>
        <name>ATP</name>
        <dbReference type="ChEBI" id="CHEBI:30616"/>
    </ligand>
</feature>
<dbReference type="Proteomes" id="UP000782880">
    <property type="component" value="Unassembled WGS sequence"/>
</dbReference>
<reference evidence="9" key="1">
    <citation type="journal article" date="2021" name="PeerJ">
        <title>Extensive microbial diversity within the chicken gut microbiome revealed by metagenomics and culture.</title>
        <authorList>
            <person name="Gilroy R."/>
            <person name="Ravi A."/>
            <person name="Getino M."/>
            <person name="Pursley I."/>
            <person name="Horton D.L."/>
            <person name="Alikhan N.F."/>
            <person name="Baker D."/>
            <person name="Gharbi K."/>
            <person name="Hall N."/>
            <person name="Watson M."/>
            <person name="Adriaenssens E.M."/>
            <person name="Foster-Nyarko E."/>
            <person name="Jarju S."/>
            <person name="Secka A."/>
            <person name="Antonio M."/>
            <person name="Oren A."/>
            <person name="Chaudhuri R.R."/>
            <person name="La Ragione R."/>
            <person name="Hildebrand F."/>
            <person name="Pallen M.J."/>
        </authorList>
    </citation>
    <scope>NUCLEOTIDE SEQUENCE</scope>
    <source>
        <strain evidence="9">ChiBcec21-2208</strain>
    </source>
</reference>
<keyword evidence="5 7" id="KW-0648">Protein biosynthesis</keyword>
<evidence type="ECO:0000256" key="5">
    <source>
        <dbReference type="ARBA" id="ARBA00022917"/>
    </source>
</evidence>
<dbReference type="PANTHER" id="PTHR22594:SF5">
    <property type="entry name" value="ASPARTATE--TRNA LIGASE, MITOCHONDRIAL"/>
    <property type="match status" value="1"/>
</dbReference>
<dbReference type="Pfam" id="PF00152">
    <property type="entry name" value="tRNA-synt_2"/>
    <property type="match status" value="1"/>
</dbReference>
<dbReference type="CDD" id="cd00777">
    <property type="entry name" value="AspRS_core"/>
    <property type="match status" value="1"/>
</dbReference>
<comment type="function">
    <text evidence="7">Catalyzes the attachment of L-aspartate to tRNA(Asp) in a two-step reaction: L-aspartate is first activated by ATP to form Asp-AMP and then transferred to the acceptor end of tRNA(Asp).</text>
</comment>
<dbReference type="PROSITE" id="PS50862">
    <property type="entry name" value="AA_TRNA_LIGASE_II"/>
    <property type="match status" value="1"/>
</dbReference>
<dbReference type="PANTHER" id="PTHR22594">
    <property type="entry name" value="ASPARTYL/LYSYL-TRNA SYNTHETASE"/>
    <property type="match status" value="1"/>
</dbReference>
<evidence type="ECO:0000256" key="4">
    <source>
        <dbReference type="ARBA" id="ARBA00022840"/>
    </source>
</evidence>
<keyword evidence="7" id="KW-0963">Cytoplasm</keyword>
<keyword evidence="2 7" id="KW-0436">Ligase</keyword>
<proteinExistence type="inferred from homology"/>
<name>A0A921IJG3_9FIRM</name>
<dbReference type="AlphaFoldDB" id="A0A921IJG3"/>
<comment type="subunit">
    <text evidence="7">Homodimer.</text>
</comment>
<dbReference type="SUPFAM" id="SSF50249">
    <property type="entry name" value="Nucleic acid-binding proteins"/>
    <property type="match status" value="1"/>
</dbReference>
<comment type="catalytic activity">
    <reaction evidence="7">
        <text>tRNA(Asp) + L-aspartate + ATP = L-aspartyl-tRNA(Asp) + AMP + diphosphate</text>
        <dbReference type="Rhea" id="RHEA:19649"/>
        <dbReference type="Rhea" id="RHEA-COMP:9660"/>
        <dbReference type="Rhea" id="RHEA-COMP:9678"/>
        <dbReference type="ChEBI" id="CHEBI:29991"/>
        <dbReference type="ChEBI" id="CHEBI:30616"/>
        <dbReference type="ChEBI" id="CHEBI:33019"/>
        <dbReference type="ChEBI" id="CHEBI:78442"/>
        <dbReference type="ChEBI" id="CHEBI:78516"/>
        <dbReference type="ChEBI" id="CHEBI:456215"/>
        <dbReference type="EC" id="6.1.1.12"/>
    </reaction>
</comment>
<dbReference type="GO" id="GO:0003676">
    <property type="term" value="F:nucleic acid binding"/>
    <property type="evidence" value="ECO:0007669"/>
    <property type="project" value="InterPro"/>
</dbReference>
<dbReference type="InterPro" id="IPR047090">
    <property type="entry name" value="AspRS_core"/>
</dbReference>
<comment type="caution">
    <text evidence="9">The sequence shown here is derived from an EMBL/GenBank/DDBJ whole genome shotgun (WGS) entry which is preliminary data.</text>
</comment>
<dbReference type="GO" id="GO:0016740">
    <property type="term" value="F:transferase activity"/>
    <property type="evidence" value="ECO:0007669"/>
    <property type="project" value="UniProtKB-ARBA"/>
</dbReference>
<feature type="binding site" evidence="7">
    <location>
        <position position="488"/>
    </location>
    <ligand>
        <name>ATP</name>
        <dbReference type="ChEBI" id="CHEBI:30616"/>
    </ligand>
</feature>
<dbReference type="HAMAP" id="MF_00044">
    <property type="entry name" value="Asp_tRNA_synth_type1"/>
    <property type="match status" value="1"/>
</dbReference>
<dbReference type="EMBL" id="DYVE01000118">
    <property type="protein sequence ID" value="HJG27904.1"/>
    <property type="molecule type" value="Genomic_DNA"/>
</dbReference>
<feature type="binding site" evidence="7">
    <location>
        <position position="179"/>
    </location>
    <ligand>
        <name>L-aspartate</name>
        <dbReference type="ChEBI" id="CHEBI:29991"/>
    </ligand>
</feature>
<dbReference type="GO" id="GO:0005524">
    <property type="term" value="F:ATP binding"/>
    <property type="evidence" value="ECO:0007669"/>
    <property type="project" value="UniProtKB-UniRule"/>
</dbReference>
<dbReference type="GO" id="GO:0140096">
    <property type="term" value="F:catalytic activity, acting on a protein"/>
    <property type="evidence" value="ECO:0007669"/>
    <property type="project" value="UniProtKB-ARBA"/>
</dbReference>
<dbReference type="InterPro" id="IPR004364">
    <property type="entry name" value="Aa-tRNA-synt_II"/>
</dbReference>
<evidence type="ECO:0000256" key="7">
    <source>
        <dbReference type="HAMAP-Rule" id="MF_00044"/>
    </source>
</evidence>
<evidence type="ECO:0000313" key="10">
    <source>
        <dbReference type="Proteomes" id="UP000782880"/>
    </source>
</evidence>
<keyword evidence="6 7" id="KW-0030">Aminoacyl-tRNA synthetase</keyword>
<organism evidence="9 10">
    <name type="scientific">Subdoligranulum variabile</name>
    <dbReference type="NCBI Taxonomy" id="214851"/>
    <lineage>
        <taxon>Bacteria</taxon>
        <taxon>Bacillati</taxon>
        <taxon>Bacillota</taxon>
        <taxon>Clostridia</taxon>
        <taxon>Eubacteriales</taxon>
        <taxon>Oscillospiraceae</taxon>
        <taxon>Subdoligranulum</taxon>
    </lineage>
</organism>
<dbReference type="InterPro" id="IPR012340">
    <property type="entry name" value="NA-bd_OB-fold"/>
</dbReference>
<keyword evidence="4 7" id="KW-0067">ATP-binding</keyword>
<dbReference type="Gene3D" id="2.40.50.140">
    <property type="entry name" value="Nucleic acid-binding proteins"/>
    <property type="match status" value="1"/>
</dbReference>
<dbReference type="Pfam" id="PF01336">
    <property type="entry name" value="tRNA_anti-codon"/>
    <property type="match status" value="1"/>
</dbReference>
<dbReference type="SUPFAM" id="SSF55261">
    <property type="entry name" value="GAD domain-like"/>
    <property type="match status" value="1"/>
</dbReference>
<feature type="region of interest" description="Aspartate" evidence="7">
    <location>
        <begin position="203"/>
        <end position="206"/>
    </location>
</feature>
<comment type="similarity">
    <text evidence="1 7">Belongs to the class-II aminoacyl-tRNA synthetase family. Type 1 subfamily.</text>
</comment>
<dbReference type="InterPro" id="IPR004365">
    <property type="entry name" value="NA-bd_OB_tRNA"/>
</dbReference>
<dbReference type="InterPro" id="IPR047089">
    <property type="entry name" value="Asp-tRNA-ligase_1_N"/>
</dbReference>
<gene>
    <name evidence="7 9" type="primary">aspS</name>
    <name evidence="9" type="ORF">K8V20_04565</name>
</gene>
<dbReference type="GO" id="GO:0006422">
    <property type="term" value="P:aspartyl-tRNA aminoacylation"/>
    <property type="evidence" value="ECO:0007669"/>
    <property type="project" value="UniProtKB-UniRule"/>
</dbReference>
<protein>
    <recommendedName>
        <fullName evidence="7">Aspartate--tRNA ligase</fullName>
        <ecNumber evidence="7">6.1.1.12</ecNumber>
    </recommendedName>
    <alternativeName>
        <fullName evidence="7">Aspartyl-tRNA synthetase</fullName>
        <shortName evidence="7">AspRS</shortName>
    </alternativeName>
</protein>
<dbReference type="PRINTS" id="PR01042">
    <property type="entry name" value="TRNASYNTHASP"/>
</dbReference>
<feature type="binding site" evidence="7">
    <location>
        <begin position="540"/>
        <end position="543"/>
    </location>
    <ligand>
        <name>ATP</name>
        <dbReference type="ChEBI" id="CHEBI:30616"/>
    </ligand>
</feature>
<dbReference type="Pfam" id="PF02938">
    <property type="entry name" value="GAD"/>
    <property type="match status" value="1"/>
</dbReference>
<dbReference type="InterPro" id="IPR002312">
    <property type="entry name" value="Asp/Asn-tRNA-synth_IIb"/>
</dbReference>
<dbReference type="InterPro" id="IPR004115">
    <property type="entry name" value="GAD-like_sf"/>
</dbReference>
<dbReference type="GO" id="GO:0005737">
    <property type="term" value="C:cytoplasm"/>
    <property type="evidence" value="ECO:0007669"/>
    <property type="project" value="UniProtKB-SubCell"/>
</dbReference>
<dbReference type="InterPro" id="IPR004524">
    <property type="entry name" value="Asp-tRNA-ligase_1"/>
</dbReference>
<dbReference type="EC" id="6.1.1.12" evidence="7"/>
<evidence type="ECO:0000256" key="1">
    <source>
        <dbReference type="ARBA" id="ARBA00006303"/>
    </source>
</evidence>
<feature type="domain" description="Aminoacyl-transfer RNA synthetases class-II family profile" evidence="8">
    <location>
        <begin position="148"/>
        <end position="561"/>
    </location>
</feature>
<dbReference type="NCBIfam" id="NF001750">
    <property type="entry name" value="PRK00476.1"/>
    <property type="match status" value="1"/>
</dbReference>
<accession>A0A921IJG3</accession>
<dbReference type="CDD" id="cd04317">
    <property type="entry name" value="EcAspRS_like_N"/>
    <property type="match status" value="1"/>
</dbReference>
<reference evidence="9" key="2">
    <citation type="submission" date="2021-09" db="EMBL/GenBank/DDBJ databases">
        <authorList>
            <person name="Gilroy R."/>
        </authorList>
    </citation>
    <scope>NUCLEOTIDE SEQUENCE</scope>
    <source>
        <strain evidence="9">ChiBcec21-2208</strain>
    </source>
</reference>
<feature type="binding site" evidence="7">
    <location>
        <position position="495"/>
    </location>
    <ligand>
        <name>L-aspartate</name>
        <dbReference type="ChEBI" id="CHEBI:29991"/>
    </ligand>
</feature>
<dbReference type="Gene3D" id="3.30.930.10">
    <property type="entry name" value="Bira Bifunctional Protein, Domain 2"/>
    <property type="match status" value="1"/>
</dbReference>
<dbReference type="NCBIfam" id="TIGR00459">
    <property type="entry name" value="aspS_bact"/>
    <property type="match status" value="1"/>
</dbReference>
<feature type="binding site" evidence="7">
    <location>
        <position position="225"/>
    </location>
    <ligand>
        <name>L-aspartate</name>
        <dbReference type="ChEBI" id="CHEBI:29991"/>
    </ligand>
</feature>
<evidence type="ECO:0000256" key="6">
    <source>
        <dbReference type="ARBA" id="ARBA00023146"/>
    </source>
</evidence>
<evidence type="ECO:0000259" key="8">
    <source>
        <dbReference type="PROSITE" id="PS50862"/>
    </source>
</evidence>
<dbReference type="InterPro" id="IPR045864">
    <property type="entry name" value="aa-tRNA-synth_II/BPL/LPL"/>
</dbReference>
<sequence length="595" mass="67288">METLGNLRRTRYCGEVSLADAGQEMTVCGSIARARDKGGIIFADLRDTTGILQLVFDEDTPKDVFAKAESLKSEYVVICRGKLRERAAKTDKIATGDVELYVSELRILSEAQTPPFELRDEINVNDDLRLRYRYLDLRRPSMHAPIVLRSKIMQIIRSYFTDNHFTEIETPTLIKSTPEGARDYLVPSRVQPGHFYALPQSPQLYKQILMLSGFDRYFQIARCYRDEDLRADRQPEFTQVDEEMSFVTEDDIMTMNEGLLKRLWKEVLGIDLVTPFERMPWNDAMSRFGSDKPDTRFGLEIQDVTSVFEHTEFKPFAAVVEAKGSIRAINAKGMADKLTRKNIDKLGEVAKTYGAKGLAYSRLTADATSSSFEKFLTEEEKTALYAALGVETGDVLLLVSDADWVKACTALGQVRLEIGRKYELIDNDKFNFLWVVDFPLFEYSEQENRWMAMHHPFTMPKAEDLDKIESDPGACHAVAYDIVLNGVELGGGSMRINDPALQDRMFKALGFTEEKARESFGFLMDAYKFGAPPHGGMAYGLDRMVMLMLKRDSIRDVIAFPKVQNAGEPMSGAPDVVDEKQLADLSIALTLPEKE</sequence>
<feature type="binding site" evidence="7">
    <location>
        <position position="454"/>
    </location>
    <ligand>
        <name>L-aspartate</name>
        <dbReference type="ChEBI" id="CHEBI:29991"/>
    </ligand>
</feature>
<evidence type="ECO:0000256" key="3">
    <source>
        <dbReference type="ARBA" id="ARBA00022741"/>
    </source>
</evidence>
<dbReference type="InterPro" id="IPR029351">
    <property type="entry name" value="GAD_dom"/>
</dbReference>
<evidence type="ECO:0000313" key="9">
    <source>
        <dbReference type="EMBL" id="HJG27904.1"/>
    </source>
</evidence>
<dbReference type="SUPFAM" id="SSF55681">
    <property type="entry name" value="Class II aaRS and biotin synthetases"/>
    <property type="match status" value="1"/>
</dbReference>
<comment type="caution">
    <text evidence="7">Lacks conserved residue(s) required for the propagation of feature annotation.</text>
</comment>
<dbReference type="InterPro" id="IPR006195">
    <property type="entry name" value="aa-tRNA-synth_II"/>
</dbReference>
<dbReference type="GO" id="GO:0004815">
    <property type="term" value="F:aspartate-tRNA ligase activity"/>
    <property type="evidence" value="ECO:0007669"/>
    <property type="project" value="UniProtKB-UniRule"/>
</dbReference>
<evidence type="ECO:0000256" key="2">
    <source>
        <dbReference type="ARBA" id="ARBA00022598"/>
    </source>
</evidence>
<comment type="subcellular location">
    <subcellularLocation>
        <location evidence="7">Cytoplasm</location>
    </subcellularLocation>
</comment>
<keyword evidence="3 7" id="KW-0547">Nucleotide-binding</keyword>
<feature type="binding site" evidence="7">
    <location>
        <position position="234"/>
    </location>
    <ligand>
        <name>ATP</name>
        <dbReference type="ChEBI" id="CHEBI:30616"/>
    </ligand>
</feature>